<gene>
    <name evidence="1" type="ORF">F2P56_012609</name>
</gene>
<sequence length="101" mass="11131">MRKLCPNVDKENGLDTVLEVPIPEEMFTNMGSNAAVRWHNLRALMKAQGVDKKSRLAAASSSEFMALLKLVGSPLIPFQVQPDQSLTRPIKNCSILLLPSI</sequence>
<evidence type="ECO:0000313" key="2">
    <source>
        <dbReference type="Proteomes" id="UP000619265"/>
    </source>
</evidence>
<dbReference type="InterPro" id="IPR006873">
    <property type="entry name" value="DUF620"/>
</dbReference>
<proteinExistence type="predicted"/>
<reference evidence="1" key="1">
    <citation type="submission" date="2015-10" db="EMBL/GenBank/DDBJ databases">
        <authorList>
            <person name="Martinez-Garcia P.J."/>
            <person name="Crepeau M.W."/>
            <person name="Puiu D."/>
            <person name="Gonzalez-Ibeas D."/>
            <person name="Whalen J."/>
            <person name="Stevens K."/>
            <person name="Paul R."/>
            <person name="Butterfield T."/>
            <person name="Britton M."/>
            <person name="Reagan R."/>
            <person name="Chakraborty S."/>
            <person name="Walawage S.L."/>
            <person name="Vasquez-Gross H.A."/>
            <person name="Cardeno C."/>
            <person name="Famula R."/>
            <person name="Pratt K."/>
            <person name="Kuruganti S."/>
            <person name="Aradhya M.K."/>
            <person name="Leslie C.A."/>
            <person name="Dandekar A.M."/>
            <person name="Salzberg S.L."/>
            <person name="Wegrzyn J.L."/>
            <person name="Langley C.H."/>
            <person name="Neale D.B."/>
        </authorList>
    </citation>
    <scope>NUCLEOTIDE SEQUENCE</scope>
    <source>
        <tissue evidence="1">Leaves</tissue>
    </source>
</reference>
<dbReference type="AlphaFoldDB" id="A0A834CR15"/>
<dbReference type="Gramene" id="Jr06_08760_p2">
    <property type="protein sequence ID" value="cds.Jr06_08760_p2"/>
    <property type="gene ID" value="Jr06_08760"/>
</dbReference>
<comment type="caution">
    <text evidence="1">The sequence shown here is derived from an EMBL/GenBank/DDBJ whole genome shotgun (WGS) entry which is preliminary data.</text>
</comment>
<dbReference type="PANTHER" id="PTHR31300">
    <property type="entry name" value="LIPASE"/>
    <property type="match status" value="1"/>
</dbReference>
<dbReference type="PANTHER" id="PTHR31300:SF25">
    <property type="entry name" value="DUF620 FAMILY PROTEIN (DUF620)"/>
    <property type="match status" value="1"/>
</dbReference>
<accession>A0A834CR15</accession>
<name>A0A834CR15_JUGRE</name>
<evidence type="ECO:0000313" key="1">
    <source>
        <dbReference type="EMBL" id="KAF5468459.1"/>
    </source>
</evidence>
<protein>
    <submittedName>
        <fullName evidence="1">Uncharacterized protein</fullName>
    </submittedName>
</protein>
<organism evidence="1 2">
    <name type="scientific">Juglans regia</name>
    <name type="common">English walnut</name>
    <dbReference type="NCBI Taxonomy" id="51240"/>
    <lineage>
        <taxon>Eukaryota</taxon>
        <taxon>Viridiplantae</taxon>
        <taxon>Streptophyta</taxon>
        <taxon>Embryophyta</taxon>
        <taxon>Tracheophyta</taxon>
        <taxon>Spermatophyta</taxon>
        <taxon>Magnoliopsida</taxon>
        <taxon>eudicotyledons</taxon>
        <taxon>Gunneridae</taxon>
        <taxon>Pentapetalae</taxon>
        <taxon>rosids</taxon>
        <taxon>fabids</taxon>
        <taxon>Fagales</taxon>
        <taxon>Juglandaceae</taxon>
        <taxon>Juglans</taxon>
    </lineage>
</organism>
<reference evidence="1" key="2">
    <citation type="submission" date="2020-03" db="EMBL/GenBank/DDBJ databases">
        <title>Walnut 2.0.</title>
        <authorList>
            <person name="Marrano A."/>
            <person name="Britton M."/>
            <person name="Zimin A.V."/>
            <person name="Zaini P.A."/>
            <person name="Workman R."/>
            <person name="Puiu D."/>
            <person name="Bianco L."/>
            <person name="Allen B.J."/>
            <person name="Troggio M."/>
            <person name="Leslie C.A."/>
            <person name="Timp W."/>
            <person name="Dendekar A."/>
            <person name="Salzberg S.L."/>
            <person name="Neale D.B."/>
        </authorList>
    </citation>
    <scope>NUCLEOTIDE SEQUENCE</scope>
    <source>
        <tissue evidence="1">Leaves</tissue>
    </source>
</reference>
<dbReference type="Proteomes" id="UP000619265">
    <property type="component" value="Unassembled WGS sequence"/>
</dbReference>
<dbReference type="EMBL" id="LIHL02000006">
    <property type="protein sequence ID" value="KAF5468459.1"/>
    <property type="molecule type" value="Genomic_DNA"/>
</dbReference>